<dbReference type="STRING" id="1219065.VPR01S_09_00560"/>
<evidence type="ECO:0000256" key="1">
    <source>
        <dbReference type="PIRNR" id="PIRNR029225"/>
    </source>
</evidence>
<proteinExistence type="predicted"/>
<comment type="caution">
    <text evidence="2">The sequence shown here is derived from an EMBL/GenBank/DDBJ whole genome shotgun (WGS) entry which is preliminary data.</text>
</comment>
<name>U3A2V6_VIBPR</name>
<keyword evidence="1" id="KW-0235">DNA replication</keyword>
<protein>
    <recommendedName>
        <fullName evidence="1">DNA polymerase III subunit psi</fullName>
    </recommendedName>
</protein>
<evidence type="ECO:0000313" key="3">
    <source>
        <dbReference type="Proteomes" id="UP000016570"/>
    </source>
</evidence>
<dbReference type="SUPFAM" id="SSF102220">
    <property type="entry name" value="DNA polymerase III psi subunit"/>
    <property type="match status" value="1"/>
</dbReference>
<organism evidence="2 3">
    <name type="scientific">Vibrio proteolyticus NBRC 13287</name>
    <dbReference type="NCBI Taxonomy" id="1219065"/>
    <lineage>
        <taxon>Bacteria</taxon>
        <taxon>Pseudomonadati</taxon>
        <taxon>Pseudomonadota</taxon>
        <taxon>Gammaproteobacteria</taxon>
        <taxon>Vibrionales</taxon>
        <taxon>Vibrionaceae</taxon>
        <taxon>Vibrio</taxon>
    </lineage>
</organism>
<sequence>MSNTETQYLSEMGIQYWQLTHPERLTGYQATQVDLPESCQLLLVAPSCPRGETAAMFARVLKSIKLELGQARHILPDDFSAISEQHLKWIWFAGCDVQAGIDAHVLHTPMLSDIDGNNTLRRALWQQICSYQ</sequence>
<dbReference type="InterPro" id="IPR004615">
    <property type="entry name" value="DNA_pol_III_psi"/>
</dbReference>
<dbReference type="EMBL" id="BATJ01000009">
    <property type="protein sequence ID" value="GAD67682.1"/>
    <property type="molecule type" value="Genomic_DNA"/>
</dbReference>
<accession>U3A2V6</accession>
<dbReference type="GO" id="GO:0003887">
    <property type="term" value="F:DNA-directed DNA polymerase activity"/>
    <property type="evidence" value="ECO:0007669"/>
    <property type="project" value="UniProtKB-KW"/>
</dbReference>
<dbReference type="Pfam" id="PF03603">
    <property type="entry name" value="DNA_III_psi"/>
    <property type="match status" value="1"/>
</dbReference>
<gene>
    <name evidence="2" type="primary">holD</name>
    <name evidence="2" type="ORF">VPR01S_09_00560</name>
</gene>
<keyword evidence="1" id="KW-0239">DNA-directed DNA polymerase</keyword>
<dbReference type="AlphaFoldDB" id="U3A2V6"/>
<dbReference type="InterPro" id="IPR036654">
    <property type="entry name" value="DNA_pol_III_psi_sf"/>
</dbReference>
<keyword evidence="1" id="KW-0808">Transferase</keyword>
<dbReference type="eggNOG" id="COG3050">
    <property type="taxonomic scope" value="Bacteria"/>
</dbReference>
<dbReference type="RefSeq" id="WP_021705653.1">
    <property type="nucleotide sequence ID" value="NZ_BATJ01000009.1"/>
</dbReference>
<evidence type="ECO:0000313" key="2">
    <source>
        <dbReference type="EMBL" id="GAD67682.1"/>
    </source>
</evidence>
<dbReference type="GO" id="GO:0008408">
    <property type="term" value="F:3'-5' exonuclease activity"/>
    <property type="evidence" value="ECO:0007669"/>
    <property type="project" value="InterPro"/>
</dbReference>
<dbReference type="PIRSF" id="PIRSF029225">
    <property type="entry name" value="DNA_pol_III_psi"/>
    <property type="match status" value="1"/>
</dbReference>
<keyword evidence="1" id="KW-0548">Nucleotidyltransferase</keyword>
<comment type="function">
    <text evidence="1">Part of the beta sliding clamp loading complex, which hydrolyzes ATP to load the beta clamp onto primed DNA to form the DNA replication pre-initiation complex. DNA polymerase III is a complex, multichain enzyme responsible for most of the replicative synthesis in bacteria. This DNA polymerase also exhibits 3' to 5' exonuclease activity.</text>
</comment>
<dbReference type="Gene3D" id="3.40.50.10220">
    <property type="entry name" value="DNA polymerase III, psi subunit"/>
    <property type="match status" value="1"/>
</dbReference>
<dbReference type="Proteomes" id="UP000016570">
    <property type="component" value="Unassembled WGS sequence"/>
</dbReference>
<reference evidence="2 3" key="1">
    <citation type="submission" date="2013-09" db="EMBL/GenBank/DDBJ databases">
        <title>Whole genome shotgun sequence of Vibrio proteolyticus NBRC 13287.</title>
        <authorList>
            <person name="Isaki S."/>
            <person name="Hosoyama A."/>
            <person name="Numata M."/>
            <person name="Hashimoto M."/>
            <person name="Hosoyama Y."/>
            <person name="Tsuchikane K."/>
            <person name="Noguchi M."/>
            <person name="Hirakata S."/>
            <person name="Ichikawa N."/>
            <person name="Ohji S."/>
            <person name="Yamazoe A."/>
            <person name="Fujita N."/>
        </authorList>
    </citation>
    <scope>NUCLEOTIDE SEQUENCE [LARGE SCALE GENOMIC DNA]</scope>
    <source>
        <strain evidence="2 3">NBRC 13287</strain>
    </source>
</reference>
<dbReference type="NCBIfam" id="NF004764">
    <property type="entry name" value="PRK06100.1"/>
    <property type="match status" value="1"/>
</dbReference>
<keyword evidence="3" id="KW-1185">Reference proteome</keyword>
<dbReference type="GO" id="GO:0006260">
    <property type="term" value="P:DNA replication"/>
    <property type="evidence" value="ECO:0007669"/>
    <property type="project" value="UniProtKB-KW"/>
</dbReference>